<keyword evidence="3" id="KW-0540">Nuclease</keyword>
<evidence type="ECO:0000313" key="9">
    <source>
        <dbReference type="Proteomes" id="UP001108240"/>
    </source>
</evidence>
<protein>
    <recommendedName>
        <fullName evidence="7">Exonuclease domain-containing protein</fullName>
    </recommendedName>
</protein>
<keyword evidence="5" id="KW-0269">Exonuclease</keyword>
<evidence type="ECO:0000256" key="3">
    <source>
        <dbReference type="ARBA" id="ARBA00022722"/>
    </source>
</evidence>
<evidence type="ECO:0000256" key="4">
    <source>
        <dbReference type="ARBA" id="ARBA00022801"/>
    </source>
</evidence>
<dbReference type="InterPro" id="IPR036397">
    <property type="entry name" value="RNaseH_sf"/>
</dbReference>
<dbReference type="CDD" id="cd06145">
    <property type="entry name" value="REX1_like"/>
    <property type="match status" value="1"/>
</dbReference>
<dbReference type="GO" id="GO:0003676">
    <property type="term" value="F:nucleic acid binding"/>
    <property type="evidence" value="ECO:0007669"/>
    <property type="project" value="InterPro"/>
</dbReference>
<dbReference type="InterPro" id="IPR012337">
    <property type="entry name" value="RNaseH-like_sf"/>
</dbReference>
<name>A0A9J7YJZ3_CYPCA</name>
<dbReference type="Ensembl" id="ENSCCRT00000155939.1">
    <property type="protein sequence ID" value="ENSCCRP00000117665.1"/>
    <property type="gene ID" value="ENSCCRG00000026423.2"/>
</dbReference>
<evidence type="ECO:0000256" key="6">
    <source>
        <dbReference type="ARBA" id="ARBA00023242"/>
    </source>
</evidence>
<dbReference type="GeneTree" id="ENSGT00940000167497"/>
<dbReference type="Gene3D" id="3.30.420.10">
    <property type="entry name" value="Ribonuclease H-like superfamily/Ribonuclease H"/>
    <property type="match status" value="1"/>
</dbReference>
<dbReference type="SUPFAM" id="SSF53098">
    <property type="entry name" value="Ribonuclease H-like"/>
    <property type="match status" value="1"/>
</dbReference>
<evidence type="ECO:0000256" key="5">
    <source>
        <dbReference type="ARBA" id="ARBA00022839"/>
    </source>
</evidence>
<evidence type="ECO:0000313" key="8">
    <source>
        <dbReference type="Ensembl" id="ENSCCRP00000117665.1"/>
    </source>
</evidence>
<reference evidence="8" key="2">
    <citation type="submission" date="2025-09" db="UniProtKB">
        <authorList>
            <consortium name="Ensembl"/>
        </authorList>
    </citation>
    <scope>IDENTIFICATION</scope>
</reference>
<accession>A0A9J7YJZ3</accession>
<evidence type="ECO:0000259" key="7">
    <source>
        <dbReference type="SMART" id="SM00479"/>
    </source>
</evidence>
<dbReference type="AlphaFoldDB" id="A0A9J7YJZ3"/>
<dbReference type="InterPro" id="IPR034922">
    <property type="entry name" value="REX1-like_exo"/>
</dbReference>
<dbReference type="PANTHER" id="PTHR12801">
    <property type="entry name" value="RNA EXONUCLEASE REXO1 / RECO3 FAMILY MEMBER-RELATED"/>
    <property type="match status" value="1"/>
</dbReference>
<keyword evidence="4" id="KW-0378">Hydrolase</keyword>
<dbReference type="InterPro" id="IPR031736">
    <property type="entry name" value="REXO1-like_dom"/>
</dbReference>
<comment type="similarity">
    <text evidence="2">Belongs to the REXO1/REXO3 family.</text>
</comment>
<proteinExistence type="inferred from homology"/>
<feature type="domain" description="Exonuclease" evidence="7">
    <location>
        <begin position="207"/>
        <end position="368"/>
    </location>
</feature>
<dbReference type="Proteomes" id="UP001108240">
    <property type="component" value="Unplaced"/>
</dbReference>
<keyword evidence="6" id="KW-0539">Nucleus</keyword>
<comment type="subcellular location">
    <subcellularLocation>
        <location evidence="1">Nucleus</location>
    </subcellularLocation>
</comment>
<dbReference type="Pfam" id="PF00929">
    <property type="entry name" value="RNase_T"/>
    <property type="match status" value="1"/>
</dbReference>
<sequence>AIGAKVPHDVRQHYVNLFVEEFLKSFVTFFQRVHFNALGSGRRKNVYDRSINKLKYQSIAVNALKRLKSQNILPAKGASVMFMHVHLFKLQPLLFTALHTPIRSPSLYVLTAPSERDQHENSMVTALKRICCRCGATFSVDKSGKHTRRQECNYHFGKVIENRVPGGIEIRYSCCENAVGSPGCQVFNLHVHDAVSLQGIVNGLPQSSVAKTCPGCYTTQGLELARVTVVNSSLQVVIDSFVKPDNDVVEYNTWFSGISEGDVKGTKSSLRDVQAVLLSFINADTILIGHGLEIAFWSFCHLQIIHSTVIDSSVVFAQRLGLLHKRELNSLTADYLRRIIQEMVGHDTLEDAAACMELMLWRVKEDSKVKRW</sequence>
<dbReference type="GO" id="GO:0004527">
    <property type="term" value="F:exonuclease activity"/>
    <property type="evidence" value="ECO:0007669"/>
    <property type="project" value="UniProtKB-KW"/>
</dbReference>
<dbReference type="SMART" id="SM00479">
    <property type="entry name" value="EXOIII"/>
    <property type="match status" value="1"/>
</dbReference>
<dbReference type="InterPro" id="IPR047021">
    <property type="entry name" value="REXO1/3/4-like"/>
</dbReference>
<reference evidence="8" key="1">
    <citation type="submission" date="2025-08" db="UniProtKB">
        <authorList>
            <consortium name="Ensembl"/>
        </authorList>
    </citation>
    <scope>IDENTIFICATION</scope>
</reference>
<dbReference type="InterPro" id="IPR013520">
    <property type="entry name" value="Ribonucl_H"/>
</dbReference>
<organism evidence="8 9">
    <name type="scientific">Cyprinus carpio carpio</name>
    <dbReference type="NCBI Taxonomy" id="630221"/>
    <lineage>
        <taxon>Eukaryota</taxon>
        <taxon>Metazoa</taxon>
        <taxon>Chordata</taxon>
        <taxon>Craniata</taxon>
        <taxon>Vertebrata</taxon>
        <taxon>Euteleostomi</taxon>
        <taxon>Actinopterygii</taxon>
        <taxon>Neopterygii</taxon>
        <taxon>Teleostei</taxon>
        <taxon>Ostariophysi</taxon>
        <taxon>Cypriniformes</taxon>
        <taxon>Cyprinidae</taxon>
        <taxon>Cyprininae</taxon>
        <taxon>Cyprinus</taxon>
    </lineage>
</organism>
<evidence type="ECO:0000256" key="2">
    <source>
        <dbReference type="ARBA" id="ARBA00006357"/>
    </source>
</evidence>
<dbReference type="PANTHER" id="PTHR12801:SF152">
    <property type="entry name" value="EXONUCLEASE DOMAIN-CONTAINING PROTEIN"/>
    <property type="match status" value="1"/>
</dbReference>
<evidence type="ECO:0000256" key="1">
    <source>
        <dbReference type="ARBA" id="ARBA00004123"/>
    </source>
</evidence>
<dbReference type="OMA" id="MERHIIS"/>
<dbReference type="GO" id="GO:0005634">
    <property type="term" value="C:nucleus"/>
    <property type="evidence" value="ECO:0007669"/>
    <property type="project" value="UniProtKB-SubCell"/>
</dbReference>
<dbReference type="Pfam" id="PF15870">
    <property type="entry name" value="EloA-BP1"/>
    <property type="match status" value="1"/>
</dbReference>
<keyword evidence="9" id="KW-1185">Reference proteome</keyword>